<dbReference type="EC" id="3.6.4.-" evidence="9"/>
<dbReference type="GO" id="GO:0016887">
    <property type="term" value="F:ATP hydrolysis activity"/>
    <property type="evidence" value="ECO:0007669"/>
    <property type="project" value="InterPro"/>
</dbReference>
<comment type="function">
    <text evidence="9">Acts as a ribosome collision sensor, splitting the ribosome into its 2 subunits. Detects stalled/collided 70S ribosomes which it binds and splits by an ATP-hydrolysis driven conformational change. Acts upstream of the ribosome quality control system (RQC), a ribosome-associated complex that mediates the extraction of incompletely synthesized nascent chains from stalled ribosomes and their subsequent degradation. Probably generates substrates for RQC.</text>
</comment>
<evidence type="ECO:0000256" key="4">
    <source>
        <dbReference type="ARBA" id="ARBA00022759"/>
    </source>
</evidence>
<keyword evidence="4 9" id="KW-0255">Endonuclease</keyword>
<dbReference type="GO" id="GO:0043023">
    <property type="term" value="F:ribosomal large subunit binding"/>
    <property type="evidence" value="ECO:0007669"/>
    <property type="project" value="UniProtKB-UniRule"/>
</dbReference>
<keyword evidence="5 9" id="KW-0378">Hydrolase</keyword>
<evidence type="ECO:0000256" key="10">
    <source>
        <dbReference type="SAM" id="Coils"/>
    </source>
</evidence>
<dbReference type="EMBL" id="VVIQ01000002">
    <property type="protein sequence ID" value="MUL27084.1"/>
    <property type="molecule type" value="Genomic_DNA"/>
</dbReference>
<dbReference type="GO" id="GO:0140664">
    <property type="term" value="F:ATP-dependent DNA damage sensor activity"/>
    <property type="evidence" value="ECO:0007669"/>
    <property type="project" value="InterPro"/>
</dbReference>
<comment type="similarity">
    <text evidence="9">Belongs to the DNA mismatch repair MutS family. MutS2 subfamily.</text>
</comment>
<dbReference type="NCBIfam" id="TIGR01069">
    <property type="entry name" value="mutS2"/>
    <property type="match status" value="1"/>
</dbReference>
<dbReference type="PANTHER" id="PTHR48466">
    <property type="entry name" value="OS10G0509000 PROTEIN-RELATED"/>
    <property type="match status" value="1"/>
</dbReference>
<keyword evidence="14" id="KW-1185">Reference proteome</keyword>
<dbReference type="RefSeq" id="WP_155715130.1">
    <property type="nucleotide sequence ID" value="NZ_VVIQ01000002.1"/>
</dbReference>
<dbReference type="Proteomes" id="UP000482295">
    <property type="component" value="Unassembled WGS sequence"/>
</dbReference>
<dbReference type="Gene3D" id="3.40.50.300">
    <property type="entry name" value="P-loop containing nucleotide triphosphate hydrolases"/>
    <property type="match status" value="1"/>
</dbReference>
<dbReference type="GO" id="GO:0019843">
    <property type="term" value="F:rRNA binding"/>
    <property type="evidence" value="ECO:0007669"/>
    <property type="project" value="UniProtKB-UniRule"/>
</dbReference>
<evidence type="ECO:0000256" key="2">
    <source>
        <dbReference type="ARBA" id="ARBA00022730"/>
    </source>
</evidence>
<name>A0A7C9HDX6_9BACT</name>
<evidence type="ECO:0000313" key="13">
    <source>
        <dbReference type="EMBL" id="MUL27084.1"/>
    </source>
</evidence>
<dbReference type="PIRSF" id="PIRSF005814">
    <property type="entry name" value="MutS_YshD"/>
    <property type="match status" value="1"/>
</dbReference>
<reference evidence="13 14" key="1">
    <citation type="submission" date="2019-09" db="EMBL/GenBank/DDBJ databases">
        <title>Prevotella A2879 sp. nov., isolated from an abscess of a patient.</title>
        <authorList>
            <person name="Buhl M."/>
            <person name="Oberhettinger P."/>
        </authorList>
    </citation>
    <scope>NUCLEOTIDE SEQUENCE [LARGE SCALE GENOMIC DNA]</scope>
    <source>
        <strain evidence="13 14">A2879</strain>
    </source>
</reference>
<dbReference type="InterPro" id="IPR005747">
    <property type="entry name" value="MutS2"/>
</dbReference>
<protein>
    <recommendedName>
        <fullName evidence="9">Endonuclease MutS2</fullName>
        <ecNumber evidence="9">3.1.-.-</ecNumber>
    </recommendedName>
    <alternativeName>
        <fullName evidence="9">Ribosome-associated protein quality control-upstream factor</fullName>
        <shortName evidence="9">RQC-upstream factor</shortName>
        <shortName evidence="9">RqcU</shortName>
        <ecNumber evidence="9">3.6.4.-</ecNumber>
    </alternativeName>
</protein>
<feature type="binding site" evidence="9">
    <location>
        <begin position="392"/>
        <end position="399"/>
    </location>
    <ligand>
        <name>ATP</name>
        <dbReference type="ChEBI" id="CHEBI:30616"/>
    </ligand>
</feature>
<dbReference type="EC" id="3.1.-.-" evidence="9"/>
<dbReference type="GO" id="GO:0072344">
    <property type="term" value="P:rescue of stalled ribosome"/>
    <property type="evidence" value="ECO:0007669"/>
    <property type="project" value="UniProtKB-UniRule"/>
</dbReference>
<organism evidence="13 14">
    <name type="scientific">Prevotella vespertina</name>
    <dbReference type="NCBI Taxonomy" id="2608404"/>
    <lineage>
        <taxon>Bacteria</taxon>
        <taxon>Pseudomonadati</taxon>
        <taxon>Bacteroidota</taxon>
        <taxon>Bacteroidia</taxon>
        <taxon>Bacteroidales</taxon>
        <taxon>Prevotellaceae</taxon>
        <taxon>Prevotella</taxon>
    </lineage>
</organism>
<comment type="subunit">
    <text evidence="9">Homodimer. Binds to stalled ribosomes, contacting rRNA.</text>
</comment>
<feature type="compositionally biased region" description="Basic and acidic residues" evidence="11">
    <location>
        <begin position="677"/>
        <end position="688"/>
    </location>
</feature>
<evidence type="ECO:0000256" key="6">
    <source>
        <dbReference type="ARBA" id="ARBA00022840"/>
    </source>
</evidence>
<dbReference type="HAMAP" id="MF_00092">
    <property type="entry name" value="MutS2"/>
    <property type="match status" value="1"/>
</dbReference>
<keyword evidence="8 9" id="KW-0238">DNA-binding</keyword>
<dbReference type="GO" id="GO:0030983">
    <property type="term" value="F:mismatched DNA binding"/>
    <property type="evidence" value="ECO:0007669"/>
    <property type="project" value="InterPro"/>
</dbReference>
<dbReference type="SMART" id="SM00463">
    <property type="entry name" value="SMR"/>
    <property type="match status" value="1"/>
</dbReference>
<accession>A0A7C9HDX6</accession>
<dbReference type="InterPro" id="IPR007696">
    <property type="entry name" value="DNA_mismatch_repair_MutS_core"/>
</dbReference>
<gene>
    <name evidence="9" type="primary">mutS2</name>
    <name evidence="9" type="synonym">rqcU</name>
    <name evidence="13" type="ORF">F0475_01810</name>
</gene>
<evidence type="ECO:0000256" key="8">
    <source>
        <dbReference type="ARBA" id="ARBA00023125"/>
    </source>
</evidence>
<dbReference type="GO" id="GO:0006298">
    <property type="term" value="P:mismatch repair"/>
    <property type="evidence" value="ECO:0007669"/>
    <property type="project" value="InterPro"/>
</dbReference>
<evidence type="ECO:0000256" key="7">
    <source>
        <dbReference type="ARBA" id="ARBA00022884"/>
    </source>
</evidence>
<dbReference type="GO" id="GO:0004519">
    <property type="term" value="F:endonuclease activity"/>
    <property type="evidence" value="ECO:0007669"/>
    <property type="project" value="UniProtKB-UniRule"/>
</dbReference>
<evidence type="ECO:0000256" key="1">
    <source>
        <dbReference type="ARBA" id="ARBA00022722"/>
    </source>
</evidence>
<dbReference type="FunFam" id="3.40.50.300:FF:001531">
    <property type="entry name" value="Endonuclease MutS2"/>
    <property type="match status" value="1"/>
</dbReference>
<dbReference type="InterPro" id="IPR036063">
    <property type="entry name" value="Smr_dom_sf"/>
</dbReference>
<dbReference type="InterPro" id="IPR000432">
    <property type="entry name" value="DNA_mismatch_repair_MutS_C"/>
</dbReference>
<dbReference type="InterPro" id="IPR046893">
    <property type="entry name" value="MSSS"/>
</dbReference>
<evidence type="ECO:0000259" key="12">
    <source>
        <dbReference type="PROSITE" id="PS50828"/>
    </source>
</evidence>
<dbReference type="SUPFAM" id="SSF160443">
    <property type="entry name" value="SMR domain-like"/>
    <property type="match status" value="1"/>
</dbReference>
<keyword evidence="2 9" id="KW-0699">rRNA-binding</keyword>
<dbReference type="Gene3D" id="3.30.1370.110">
    <property type="match status" value="1"/>
</dbReference>
<dbReference type="InterPro" id="IPR027417">
    <property type="entry name" value="P-loop_NTPase"/>
</dbReference>
<keyword evidence="1 9" id="KW-0540">Nuclease</keyword>
<dbReference type="Pfam" id="PF01713">
    <property type="entry name" value="Smr"/>
    <property type="match status" value="1"/>
</dbReference>
<proteinExistence type="inferred from homology"/>
<dbReference type="Pfam" id="PF20297">
    <property type="entry name" value="MSSS"/>
    <property type="match status" value="1"/>
</dbReference>
<dbReference type="FunFam" id="3.30.1370.110:FF:000004">
    <property type="entry name" value="Endonuclease MutS2"/>
    <property type="match status" value="1"/>
</dbReference>
<feature type="coiled-coil region" evidence="10">
    <location>
        <begin position="601"/>
        <end position="674"/>
    </location>
</feature>
<keyword evidence="6 9" id="KW-0067">ATP-binding</keyword>
<dbReference type="AlphaFoldDB" id="A0A7C9HDX6"/>
<dbReference type="SMART" id="SM00534">
    <property type="entry name" value="MUTSac"/>
    <property type="match status" value="1"/>
</dbReference>
<evidence type="ECO:0000256" key="11">
    <source>
        <dbReference type="SAM" id="MobiDB-lite"/>
    </source>
</evidence>
<comment type="function">
    <text evidence="9">Endonuclease that is involved in the suppression of homologous recombination and thus may have a key role in the control of bacterial genetic diversity.</text>
</comment>
<dbReference type="GO" id="GO:0045910">
    <property type="term" value="P:negative regulation of DNA recombination"/>
    <property type="evidence" value="ECO:0007669"/>
    <property type="project" value="InterPro"/>
</dbReference>
<dbReference type="InterPro" id="IPR002625">
    <property type="entry name" value="Smr_dom"/>
</dbReference>
<keyword evidence="3 9" id="KW-0547">Nucleotide-binding</keyword>
<evidence type="ECO:0000313" key="14">
    <source>
        <dbReference type="Proteomes" id="UP000482295"/>
    </source>
</evidence>
<sequence>MIYPKNFEQKIGFSEVRALLRARCLSPLGKERVDAMAFSTDVKEVNRWLEEIREFRRVQEGQDDFPLDNFFDVRESVARIRLEGTHMEVEELFDLKRSLETIIAIVAFLSRGEATEQGEIKHFYPALYDLADGIATFPLLVQRISQIIDKFGKMRDNASPELLQIRRELARTEGSISRTLYSILRSAQGEGLVEKDVTPTIRDGRLVIPVAPGLKRRISGIVHDESATGRTVYIEPTEVVEANNRVRELESEERREMIRILTDFAKKVRPNVREIIDSYSLMAAIDFIRAKAELARYFKAFEPEVKAEPHIDWIRAIHPLLQLSLERKCKERINTSLSTEEKVSSKDTDDSLSVQEIELVSEDDNTSTGVSKSVVPLDIQLTKDKYLLIISGPNAGGKSVCLKTVGLLQYMLQCGLSIPVGDRSTTGLFSDIMIDIGDEQSIENDLSTYSSHLMNMKVMMRQASDSTLILIDEFGTGTEPQIGGAIAEAVLKQLWEKHAWAVITTHYQNLKHFAEAHPGTANGAMLYDRHEMRPLFQLAIGRPGSSFAIEIARKTGIPEAVIKDASSIVGSDYIQSDKYLQDIVRDKRYWEGKRQTIHSQEKELSKSIARYEREIDALEQSRKDILNRAKRQAEELIKESNKRIENAIKEIREKQAEKEETKRIRQELAQYEAGLMDEDKLKPSDKSNKNKLKNGGLLSDEDFQKKVGKIKNRKEKHEQHLKTKAEKQQAAAEALKNAVRKQQSGGVIMTGDSVRIKGLTSVGKVESIDGKQATVIFGGMRTKMSISRLERADGSTLQQEQKQFQAFNYSRETRETIDKHRNQFHQELDVRGMRSDEALNQVQHFIDDAILVGASQVRILHGKGNGILRQLIRQYLGTVPNVTNYRDEHVQFGGAGITVVEL</sequence>
<dbReference type="Pfam" id="PF00488">
    <property type="entry name" value="MutS_V"/>
    <property type="match status" value="1"/>
</dbReference>
<dbReference type="SMART" id="SM00533">
    <property type="entry name" value="MUTSd"/>
    <property type="match status" value="1"/>
</dbReference>
<feature type="domain" description="Smr" evidence="12">
    <location>
        <begin position="828"/>
        <end position="902"/>
    </location>
</feature>
<dbReference type="SUPFAM" id="SSF48334">
    <property type="entry name" value="DNA repair protein MutS, domain III"/>
    <property type="match status" value="1"/>
</dbReference>
<evidence type="ECO:0000256" key="5">
    <source>
        <dbReference type="ARBA" id="ARBA00022801"/>
    </source>
</evidence>
<comment type="caution">
    <text evidence="13">The sequence shown here is derived from an EMBL/GenBank/DDBJ whole genome shotgun (WGS) entry which is preliminary data.</text>
</comment>
<feature type="region of interest" description="Disordered" evidence="11">
    <location>
        <begin position="677"/>
        <end position="697"/>
    </location>
</feature>
<dbReference type="SUPFAM" id="SSF52540">
    <property type="entry name" value="P-loop containing nucleoside triphosphate hydrolases"/>
    <property type="match status" value="1"/>
</dbReference>
<dbReference type="GO" id="GO:0005524">
    <property type="term" value="F:ATP binding"/>
    <property type="evidence" value="ECO:0007669"/>
    <property type="project" value="UniProtKB-UniRule"/>
</dbReference>
<keyword evidence="7 9" id="KW-0694">RNA-binding</keyword>
<dbReference type="PROSITE" id="PS50828">
    <property type="entry name" value="SMR"/>
    <property type="match status" value="1"/>
</dbReference>
<dbReference type="PANTHER" id="PTHR48466:SF2">
    <property type="entry name" value="OS10G0509000 PROTEIN"/>
    <property type="match status" value="1"/>
</dbReference>
<dbReference type="InterPro" id="IPR045076">
    <property type="entry name" value="MutS"/>
</dbReference>
<evidence type="ECO:0000256" key="9">
    <source>
        <dbReference type="HAMAP-Rule" id="MF_00092"/>
    </source>
</evidence>
<evidence type="ECO:0000256" key="3">
    <source>
        <dbReference type="ARBA" id="ARBA00022741"/>
    </source>
</evidence>
<dbReference type="InterPro" id="IPR036187">
    <property type="entry name" value="DNA_mismatch_repair_MutS_sf"/>
</dbReference>
<keyword evidence="10" id="KW-0175">Coiled coil</keyword>